<sequence>MNKLSFHFSLNKNINYQEGSVVSKEIFKNKAGTVTLFAFAQGQGLSEHVTPFDALVYIVDGEADIMISGILYKMKAGEIIHMPSGSPHSLKANKKFKMLLTMMKG</sequence>
<dbReference type="PANTHER" id="PTHR37694">
    <property type="entry name" value="SLR8022 PROTEIN"/>
    <property type="match status" value="1"/>
</dbReference>
<dbReference type="PANTHER" id="PTHR37694:SF1">
    <property type="entry name" value="SLR8022 PROTEIN"/>
    <property type="match status" value="1"/>
</dbReference>
<dbReference type="Gene3D" id="2.60.120.10">
    <property type="entry name" value="Jelly Rolls"/>
    <property type="match status" value="1"/>
</dbReference>
<gene>
    <name evidence="2" type="ORF">COW97_03720</name>
</gene>
<dbReference type="AlphaFoldDB" id="A0A2H0C092"/>
<comment type="caution">
    <text evidence="2">The sequence shown here is derived from an EMBL/GenBank/DDBJ whole genome shotgun (WGS) entry which is preliminary data.</text>
</comment>
<proteinExistence type="predicted"/>
<dbReference type="InterPro" id="IPR014710">
    <property type="entry name" value="RmlC-like_jellyroll"/>
</dbReference>
<dbReference type="Proteomes" id="UP000229699">
    <property type="component" value="Unassembled WGS sequence"/>
</dbReference>
<evidence type="ECO:0000259" key="1">
    <source>
        <dbReference type="Pfam" id="PF07883"/>
    </source>
</evidence>
<dbReference type="CDD" id="cd02230">
    <property type="entry name" value="cupin_HP0902-like"/>
    <property type="match status" value="1"/>
</dbReference>
<evidence type="ECO:0000313" key="2">
    <source>
        <dbReference type="EMBL" id="PIP63209.1"/>
    </source>
</evidence>
<evidence type="ECO:0000313" key="3">
    <source>
        <dbReference type="Proteomes" id="UP000229699"/>
    </source>
</evidence>
<feature type="domain" description="Cupin type-2" evidence="1">
    <location>
        <begin position="36"/>
        <end position="95"/>
    </location>
</feature>
<dbReference type="Pfam" id="PF07883">
    <property type="entry name" value="Cupin_2"/>
    <property type="match status" value="1"/>
</dbReference>
<organism evidence="2 3">
    <name type="scientific">Candidatus Roizmanbacteria bacterium CG22_combo_CG10-13_8_21_14_all_34_12</name>
    <dbReference type="NCBI Taxonomy" id="1974860"/>
    <lineage>
        <taxon>Bacteria</taxon>
        <taxon>Candidatus Roizmaniibacteriota</taxon>
    </lineage>
</organism>
<reference evidence="2 3" key="1">
    <citation type="submission" date="2017-09" db="EMBL/GenBank/DDBJ databases">
        <title>Depth-based differentiation of microbial function through sediment-hosted aquifers and enrichment of novel symbionts in the deep terrestrial subsurface.</title>
        <authorList>
            <person name="Probst A.J."/>
            <person name="Ladd B."/>
            <person name="Jarett J.K."/>
            <person name="Geller-Mcgrath D.E."/>
            <person name="Sieber C.M."/>
            <person name="Emerson J.B."/>
            <person name="Anantharaman K."/>
            <person name="Thomas B.C."/>
            <person name="Malmstrom R."/>
            <person name="Stieglmeier M."/>
            <person name="Klingl A."/>
            <person name="Woyke T."/>
            <person name="Ryan C.M."/>
            <person name="Banfield J.F."/>
        </authorList>
    </citation>
    <scope>NUCLEOTIDE SEQUENCE [LARGE SCALE GENOMIC DNA]</scope>
    <source>
        <strain evidence="2">CG22_combo_CG10-13_8_21_14_all_34_12</strain>
    </source>
</reference>
<dbReference type="EMBL" id="PCTC01000080">
    <property type="protein sequence ID" value="PIP63209.1"/>
    <property type="molecule type" value="Genomic_DNA"/>
</dbReference>
<dbReference type="InterPro" id="IPR013096">
    <property type="entry name" value="Cupin_2"/>
</dbReference>
<dbReference type="SUPFAM" id="SSF51182">
    <property type="entry name" value="RmlC-like cupins"/>
    <property type="match status" value="1"/>
</dbReference>
<accession>A0A2H0C092</accession>
<protein>
    <submittedName>
        <fullName evidence="2">Cupin</fullName>
    </submittedName>
</protein>
<dbReference type="InterPro" id="IPR011051">
    <property type="entry name" value="RmlC_Cupin_sf"/>
</dbReference>
<name>A0A2H0C092_9BACT</name>